<protein>
    <submittedName>
        <fullName evidence="1">Hypothetical_protein</fullName>
    </submittedName>
</protein>
<dbReference type="EMBL" id="CAXDID020000306">
    <property type="protein sequence ID" value="CAL6074263.1"/>
    <property type="molecule type" value="Genomic_DNA"/>
</dbReference>
<organism evidence="1 2">
    <name type="scientific">Hexamita inflata</name>
    <dbReference type="NCBI Taxonomy" id="28002"/>
    <lineage>
        <taxon>Eukaryota</taxon>
        <taxon>Metamonada</taxon>
        <taxon>Diplomonadida</taxon>
        <taxon>Hexamitidae</taxon>
        <taxon>Hexamitinae</taxon>
        <taxon>Hexamita</taxon>
    </lineage>
</organism>
<accession>A0ABP1L3K1</accession>
<proteinExistence type="predicted"/>
<comment type="caution">
    <text evidence="1">The sequence shown here is derived from an EMBL/GenBank/DDBJ whole genome shotgun (WGS) entry which is preliminary data.</text>
</comment>
<dbReference type="Proteomes" id="UP001642409">
    <property type="component" value="Unassembled WGS sequence"/>
</dbReference>
<name>A0ABP1L3K1_9EUKA</name>
<evidence type="ECO:0000313" key="2">
    <source>
        <dbReference type="Proteomes" id="UP001642409"/>
    </source>
</evidence>
<sequence length="211" mass="24317">MNCSIIIIYEKRKRSWDNYFSIIIYKLLVNYQVKFVFVKYKWSITLQNIKHFSHLVILSNILQLNVPSLLDKTFIIKLYSQFSKAYLELLQNQLFVADSSAEICVEEVAGRSGFVCVVFNLNNNSNIKSEKGSSFLLGQLFFSLQKLVNIPETEKLELICSFVQRRNIQNEDKIQAMAVSGFNYSFFVQKGLTNDQVLISLVKTGVAISRQ</sequence>
<gene>
    <name evidence="1" type="ORF">HINF_LOCUS56585</name>
</gene>
<reference evidence="1 2" key="1">
    <citation type="submission" date="2024-07" db="EMBL/GenBank/DDBJ databases">
        <authorList>
            <person name="Akdeniz Z."/>
        </authorList>
    </citation>
    <scope>NUCLEOTIDE SEQUENCE [LARGE SCALE GENOMIC DNA]</scope>
</reference>
<evidence type="ECO:0000313" key="1">
    <source>
        <dbReference type="EMBL" id="CAL6074263.1"/>
    </source>
</evidence>
<keyword evidence="2" id="KW-1185">Reference proteome</keyword>